<organism evidence="2">
    <name type="scientific">Arsenophonus endosymbiont of Trialeurodes vaporariorum</name>
    <dbReference type="NCBI Taxonomy" id="235567"/>
    <lineage>
        <taxon>Bacteria</taxon>
        <taxon>Pseudomonadati</taxon>
        <taxon>Pseudomonadota</taxon>
        <taxon>Gammaproteobacteria</taxon>
        <taxon>Enterobacterales</taxon>
        <taxon>Morganellaceae</taxon>
        <taxon>Arsenophonus</taxon>
    </lineage>
</organism>
<name>A0A3B0M837_9GAMM</name>
<gene>
    <name evidence="2" type="ORF">ARTV_2704</name>
</gene>
<protein>
    <submittedName>
        <fullName evidence="2">Uncharacterized protein</fullName>
    </submittedName>
</protein>
<sequence length="139" mass="15678" precursor="true">MIRIYIINILLLVGLLIGCTSLNKDVDIAIVTRTQLGIAYLSAGNYPAASYHFKKIMLAEPNNGIANLGMAVIMRQQKQPDLALKYFKVAIRSSAINNTSMRYYYLDFLCSENISEEIIKLRKDEERSGLNCQNISKVK</sequence>
<dbReference type="Gene3D" id="1.25.40.10">
    <property type="entry name" value="Tetratricopeptide repeat domain"/>
    <property type="match status" value="1"/>
</dbReference>
<feature type="repeat" description="TPR" evidence="1">
    <location>
        <begin position="30"/>
        <end position="63"/>
    </location>
</feature>
<dbReference type="SUPFAM" id="SSF48452">
    <property type="entry name" value="TPR-like"/>
    <property type="match status" value="1"/>
</dbReference>
<accession>A0A3B0M837</accession>
<dbReference type="AlphaFoldDB" id="A0A3B0M837"/>
<keyword evidence="1" id="KW-0802">TPR repeat</keyword>
<dbReference type="InterPro" id="IPR011990">
    <property type="entry name" value="TPR-like_helical_dom_sf"/>
</dbReference>
<dbReference type="PROSITE" id="PS50005">
    <property type="entry name" value="TPR"/>
    <property type="match status" value="1"/>
</dbReference>
<proteinExistence type="predicted"/>
<evidence type="ECO:0000313" key="2">
    <source>
        <dbReference type="EMBL" id="SSW96338.1"/>
    </source>
</evidence>
<dbReference type="EMBL" id="UFQR01000013">
    <property type="protein sequence ID" value="SSW96338.1"/>
    <property type="molecule type" value="Genomic_DNA"/>
</dbReference>
<reference evidence="2" key="1">
    <citation type="submission" date="2018-04" db="EMBL/GenBank/DDBJ databases">
        <authorList>
            <person name="Go L.Y."/>
            <person name="Mitchell J.A."/>
        </authorList>
    </citation>
    <scope>NUCLEOTIDE SEQUENCE</scope>
    <source>
        <strain evidence="2">ARTV</strain>
    </source>
</reference>
<dbReference type="InterPro" id="IPR019734">
    <property type="entry name" value="TPR_rpt"/>
</dbReference>
<evidence type="ECO:0000256" key="1">
    <source>
        <dbReference type="PROSITE-ProRule" id="PRU00339"/>
    </source>
</evidence>
<dbReference type="PROSITE" id="PS51257">
    <property type="entry name" value="PROKAR_LIPOPROTEIN"/>
    <property type="match status" value="1"/>
</dbReference>